<evidence type="ECO:0000256" key="1">
    <source>
        <dbReference type="ARBA" id="ARBA00004123"/>
    </source>
</evidence>
<evidence type="ECO:0000313" key="12">
    <source>
        <dbReference type="EMBL" id="CCE73079.1"/>
    </source>
</evidence>
<dbReference type="GO" id="GO:0006273">
    <property type="term" value="P:lagging strand elongation"/>
    <property type="evidence" value="ECO:0007669"/>
    <property type="project" value="UniProtKB-ARBA"/>
</dbReference>
<evidence type="ECO:0000256" key="8">
    <source>
        <dbReference type="ARBA" id="ARBA00023242"/>
    </source>
</evidence>
<dbReference type="Pfam" id="PF18018">
    <property type="entry name" value="DNA_pol_D_N"/>
    <property type="match status" value="1"/>
</dbReference>
<name>G8YT28_PICSO</name>
<organism evidence="12 13">
    <name type="scientific">Pichia sorbitophila (strain ATCC MYA-4447 / BCRC 22081 / CBS 7064 / NBRC 10061 / NRRL Y-12695)</name>
    <name type="common">Hybrid yeast</name>
    <dbReference type="NCBI Taxonomy" id="559304"/>
    <lineage>
        <taxon>Eukaryota</taxon>
        <taxon>Fungi</taxon>
        <taxon>Dikarya</taxon>
        <taxon>Ascomycota</taxon>
        <taxon>Saccharomycotina</taxon>
        <taxon>Pichiomycetes</taxon>
        <taxon>Debaryomycetaceae</taxon>
        <taxon>Millerozyma</taxon>
    </lineage>
</organism>
<dbReference type="AlphaFoldDB" id="G8YT28"/>
<comment type="catalytic activity">
    <reaction evidence="9">
        <text>DNA(n) + a 2'-deoxyribonucleoside 5'-triphosphate = DNA(n+1) + diphosphate</text>
        <dbReference type="Rhea" id="RHEA:22508"/>
        <dbReference type="Rhea" id="RHEA-COMP:17339"/>
        <dbReference type="Rhea" id="RHEA-COMP:17340"/>
        <dbReference type="ChEBI" id="CHEBI:33019"/>
        <dbReference type="ChEBI" id="CHEBI:61560"/>
        <dbReference type="ChEBI" id="CHEBI:173112"/>
        <dbReference type="EC" id="2.7.7.7"/>
    </reaction>
</comment>
<gene>
    <name evidence="12" type="primary">Piso0_000093</name>
    <name evidence="12" type="ORF">GNLVRS01_PISO0B02025g</name>
</gene>
<evidence type="ECO:0000259" key="10">
    <source>
        <dbReference type="Pfam" id="PF04042"/>
    </source>
</evidence>
<dbReference type="GO" id="GO:0003887">
    <property type="term" value="F:DNA-directed DNA polymerase activity"/>
    <property type="evidence" value="ECO:0007669"/>
    <property type="project" value="UniProtKB-KW"/>
</dbReference>
<keyword evidence="6" id="KW-0235">DNA replication</keyword>
<dbReference type="GO" id="GO:0003677">
    <property type="term" value="F:DNA binding"/>
    <property type="evidence" value="ECO:0007669"/>
    <property type="project" value="InterPro"/>
</dbReference>
<evidence type="ECO:0000313" key="13">
    <source>
        <dbReference type="Proteomes" id="UP000005222"/>
    </source>
</evidence>
<dbReference type="PANTHER" id="PTHR10416">
    <property type="entry name" value="DNA POLYMERASE DELTA SUBUNIT 2"/>
    <property type="match status" value="1"/>
</dbReference>
<protein>
    <recommendedName>
        <fullName evidence="3">DNA-directed DNA polymerase</fullName>
        <ecNumber evidence="3">2.7.7.7</ecNumber>
    </recommendedName>
</protein>
<keyword evidence="4" id="KW-0808">Transferase</keyword>
<reference evidence="12 13" key="1">
    <citation type="journal article" date="2012" name="G3 (Bethesda)">
        <title>Pichia sorbitophila, an interspecies yeast hybrid reveals early steps of genome resolution following polyploidization.</title>
        <authorList>
            <person name="Leh Louis V."/>
            <person name="Despons L."/>
            <person name="Friedrich A."/>
            <person name="Martin T."/>
            <person name="Durrens P."/>
            <person name="Casaregola S."/>
            <person name="Neuveglise C."/>
            <person name="Fairhead C."/>
            <person name="Marck C."/>
            <person name="Cruz J.A."/>
            <person name="Straub M.L."/>
            <person name="Kugler V."/>
            <person name="Sacerdot C."/>
            <person name="Uzunov Z."/>
            <person name="Thierry A."/>
            <person name="Weiss S."/>
            <person name="Bleykasten C."/>
            <person name="De Montigny J."/>
            <person name="Jacques N."/>
            <person name="Jung P."/>
            <person name="Lemaire M."/>
            <person name="Mallet S."/>
            <person name="Morel G."/>
            <person name="Richard G.F."/>
            <person name="Sarkar A."/>
            <person name="Savel G."/>
            <person name="Schacherer J."/>
            <person name="Seret M.L."/>
            <person name="Talla E."/>
            <person name="Samson G."/>
            <person name="Jubin C."/>
            <person name="Poulain J."/>
            <person name="Vacherie B."/>
            <person name="Barbe V."/>
            <person name="Pelletier E."/>
            <person name="Sherman D.J."/>
            <person name="Westhof E."/>
            <person name="Weissenbach J."/>
            <person name="Baret P.V."/>
            <person name="Wincker P."/>
            <person name="Gaillardin C."/>
            <person name="Dujon B."/>
            <person name="Souciet J.L."/>
        </authorList>
    </citation>
    <scope>NUCLEOTIDE SEQUENCE [LARGE SCALE GENOMIC DNA]</scope>
    <source>
        <strain evidence="13">ATCC MYA-4447 / BCRC 22081 / CBS 7064 / NBRC 10061 / NRRL Y-12695</strain>
    </source>
</reference>
<evidence type="ECO:0000256" key="9">
    <source>
        <dbReference type="ARBA" id="ARBA00049244"/>
    </source>
</evidence>
<dbReference type="FunCoup" id="G8YT28">
    <property type="interactions" value="1429"/>
</dbReference>
<dbReference type="Proteomes" id="UP000005222">
    <property type="component" value="Chromosome B"/>
</dbReference>
<feature type="domain" description="DNA polymerase alpha/delta/epsilon subunit B" evidence="10">
    <location>
        <begin position="214"/>
        <end position="440"/>
    </location>
</feature>
<dbReference type="InterPro" id="IPR007185">
    <property type="entry name" value="DNA_pol_a/d/e_bsu"/>
</dbReference>
<dbReference type="HOGENOM" id="CLU_021763_1_0_1"/>
<dbReference type="OrthoDB" id="3763at2759"/>
<dbReference type="Gene3D" id="3.60.21.50">
    <property type="match status" value="1"/>
</dbReference>
<dbReference type="InterPro" id="IPR040663">
    <property type="entry name" value="DNA_pol_D_N"/>
</dbReference>
<dbReference type="InParanoid" id="G8YT28"/>
<evidence type="ECO:0000256" key="3">
    <source>
        <dbReference type="ARBA" id="ARBA00012417"/>
    </source>
</evidence>
<dbReference type="Pfam" id="PF04042">
    <property type="entry name" value="DNA_pol_E_B"/>
    <property type="match status" value="1"/>
</dbReference>
<dbReference type="InterPro" id="IPR024826">
    <property type="entry name" value="DNA_pol_delta/II_ssu"/>
</dbReference>
<evidence type="ECO:0000256" key="7">
    <source>
        <dbReference type="ARBA" id="ARBA00022932"/>
    </source>
</evidence>
<dbReference type="PANTHER" id="PTHR10416:SF0">
    <property type="entry name" value="DNA POLYMERASE DELTA SUBUNIT 2"/>
    <property type="match status" value="1"/>
</dbReference>
<dbReference type="GO" id="GO:0006281">
    <property type="term" value="P:DNA repair"/>
    <property type="evidence" value="ECO:0007669"/>
    <property type="project" value="UniProtKB-ARBA"/>
</dbReference>
<dbReference type="Gene3D" id="2.40.50.430">
    <property type="match status" value="1"/>
</dbReference>
<comment type="similarity">
    <text evidence="2">Belongs to the DNA polymerase delta/II small subunit family.</text>
</comment>
<dbReference type="GO" id="GO:0043625">
    <property type="term" value="C:delta DNA polymerase complex"/>
    <property type="evidence" value="ECO:0007669"/>
    <property type="project" value="TreeGrafter"/>
</dbReference>
<dbReference type="eggNOG" id="KOG2732">
    <property type="taxonomic scope" value="Eukaryota"/>
</dbReference>
<evidence type="ECO:0000256" key="4">
    <source>
        <dbReference type="ARBA" id="ARBA00022679"/>
    </source>
</evidence>
<sequence length="493" mass="55230">MGVEMLADNYANKGLTISSDVLERKCLKLAENYDKSNAFEMEDYSRKYEGQFFSMYQYRYGILKERVLQNAMARWGDGKKKIDGQVVIKKDKILDISSGQLCWVVGTIYTEMKNKLNILQDVEMGVDDVLPEIPESYVDQESDEMPIVMIEDESGRAVLHNDDFLKKNILVTGCIVAILGIEIQAGIFEIMDVVYPAMSPQKPLPPPSDQPRKIAFVSGLNLRDYANSELSVELLKQYLAGELGSDADKEYVAQISHLVMAGDSISCINTSDNDNSNNNYGSKNTSKFSPESLELFDQFIQSVLPSMPISVMPGLNDPAEICLPQQKMHRSIFHKSKQYVNSPSLRILTNPAWIEFENSGLRFLGTSGQNISDIRKYLTKDIATSADIDMRIMENTVKWQNIVPTAPDTLYCYPFDNSDPFTLVTETPHVYFAANQSSFSCKTITLPHTEQSNKNTQDSTVTLITIPCFSTTGQIVVLDLQSLTCEAISIFAT</sequence>
<keyword evidence="7" id="KW-0239">DNA-directed DNA polymerase</keyword>
<evidence type="ECO:0000256" key="5">
    <source>
        <dbReference type="ARBA" id="ARBA00022695"/>
    </source>
</evidence>
<comment type="subcellular location">
    <subcellularLocation>
        <location evidence="1">Nucleus</location>
    </subcellularLocation>
</comment>
<dbReference type="FunFam" id="2.40.50.430:FF:000002">
    <property type="entry name" value="DNA polymerase delta subunit"/>
    <property type="match status" value="1"/>
</dbReference>
<proteinExistence type="inferred from homology"/>
<evidence type="ECO:0000256" key="6">
    <source>
        <dbReference type="ARBA" id="ARBA00022705"/>
    </source>
</evidence>
<evidence type="ECO:0000259" key="11">
    <source>
        <dbReference type="Pfam" id="PF18018"/>
    </source>
</evidence>
<dbReference type="OMA" id="TLIWRHY"/>
<keyword evidence="8" id="KW-0539">Nucleus</keyword>
<dbReference type="STRING" id="559304.G8YT28"/>
<dbReference type="EMBL" id="FO082058">
    <property type="protein sequence ID" value="CCE73079.1"/>
    <property type="molecule type" value="Genomic_DNA"/>
</dbReference>
<dbReference type="EC" id="2.7.7.7" evidence="3"/>
<accession>G8YT28</accession>
<evidence type="ECO:0000256" key="2">
    <source>
        <dbReference type="ARBA" id="ARBA00006035"/>
    </source>
</evidence>
<keyword evidence="13" id="KW-1185">Reference proteome</keyword>
<feature type="domain" description="DNA polymerase delta subunit OB-fold" evidence="11">
    <location>
        <begin position="51"/>
        <end position="193"/>
    </location>
</feature>
<keyword evidence="5" id="KW-0548">Nucleotidyltransferase</keyword>